<accession>A0A4U0V908</accession>
<dbReference type="PRINTS" id="PR00081">
    <property type="entry name" value="GDHRDH"/>
</dbReference>
<comment type="similarity">
    <text evidence="1">Belongs to the short-chain dehydrogenases/reductases (SDR) family.</text>
</comment>
<keyword evidence="3" id="KW-0560">Oxidoreductase</keyword>
<dbReference type="SUPFAM" id="SSF51735">
    <property type="entry name" value="NAD(P)-binding Rossmann-fold domains"/>
    <property type="match status" value="1"/>
</dbReference>
<dbReference type="Proteomes" id="UP000310066">
    <property type="component" value="Unassembled WGS sequence"/>
</dbReference>
<dbReference type="InterPro" id="IPR036291">
    <property type="entry name" value="NAD(P)-bd_dom_sf"/>
</dbReference>
<reference evidence="4 5" key="1">
    <citation type="submission" date="2017-03" db="EMBL/GenBank/DDBJ databases">
        <title>Genomes of endolithic fungi from Antarctica.</title>
        <authorList>
            <person name="Coleine C."/>
            <person name="Masonjones S."/>
            <person name="Stajich J.E."/>
        </authorList>
    </citation>
    <scope>NUCLEOTIDE SEQUENCE [LARGE SCALE GENOMIC DNA]</scope>
    <source>
        <strain evidence="4 5">CCFEE 5311</strain>
    </source>
</reference>
<evidence type="ECO:0000256" key="3">
    <source>
        <dbReference type="ARBA" id="ARBA00023002"/>
    </source>
</evidence>
<keyword evidence="2" id="KW-0521">NADP</keyword>
<protein>
    <submittedName>
        <fullName evidence="4">Uncharacterized protein</fullName>
    </submittedName>
</protein>
<dbReference type="Gene3D" id="3.40.50.720">
    <property type="entry name" value="NAD(P)-binding Rossmann-like Domain"/>
    <property type="match status" value="1"/>
</dbReference>
<organism evidence="4 5">
    <name type="scientific">Friedmanniomyces endolithicus</name>
    <dbReference type="NCBI Taxonomy" id="329885"/>
    <lineage>
        <taxon>Eukaryota</taxon>
        <taxon>Fungi</taxon>
        <taxon>Dikarya</taxon>
        <taxon>Ascomycota</taxon>
        <taxon>Pezizomycotina</taxon>
        <taxon>Dothideomycetes</taxon>
        <taxon>Dothideomycetidae</taxon>
        <taxon>Mycosphaerellales</taxon>
        <taxon>Teratosphaeriaceae</taxon>
        <taxon>Friedmanniomyces</taxon>
    </lineage>
</organism>
<dbReference type="GO" id="GO:0050664">
    <property type="term" value="F:oxidoreductase activity, acting on NAD(P)H, oxygen as acceptor"/>
    <property type="evidence" value="ECO:0007669"/>
    <property type="project" value="TreeGrafter"/>
</dbReference>
<dbReference type="PANTHER" id="PTHR43008">
    <property type="entry name" value="BENZIL REDUCTASE"/>
    <property type="match status" value="1"/>
</dbReference>
<dbReference type="InterPro" id="IPR020904">
    <property type="entry name" value="Sc_DH/Rdtase_CS"/>
</dbReference>
<evidence type="ECO:0000256" key="1">
    <source>
        <dbReference type="ARBA" id="ARBA00006484"/>
    </source>
</evidence>
<name>A0A4U0V908_9PEZI</name>
<dbReference type="FunFam" id="3.40.50.720:FF:000084">
    <property type="entry name" value="Short-chain dehydrogenase reductase"/>
    <property type="match status" value="1"/>
</dbReference>
<dbReference type="PANTHER" id="PTHR43008:SF4">
    <property type="entry name" value="CHAIN DEHYDROGENASE, PUTATIVE (AFU_ORTHOLOGUE AFUA_4G08710)-RELATED"/>
    <property type="match status" value="1"/>
</dbReference>
<evidence type="ECO:0000313" key="4">
    <source>
        <dbReference type="EMBL" id="TKA44932.1"/>
    </source>
</evidence>
<dbReference type="GO" id="GO:0016616">
    <property type="term" value="F:oxidoreductase activity, acting on the CH-OH group of donors, NAD or NADP as acceptor"/>
    <property type="evidence" value="ECO:0007669"/>
    <property type="project" value="UniProtKB-ARBA"/>
</dbReference>
<dbReference type="EMBL" id="NAJP01000013">
    <property type="protein sequence ID" value="TKA44932.1"/>
    <property type="molecule type" value="Genomic_DNA"/>
</dbReference>
<gene>
    <name evidence="4" type="ORF">B0A54_03223</name>
</gene>
<dbReference type="STRING" id="329885.A0A4U0V908"/>
<evidence type="ECO:0000313" key="5">
    <source>
        <dbReference type="Proteomes" id="UP000310066"/>
    </source>
</evidence>
<evidence type="ECO:0000256" key="2">
    <source>
        <dbReference type="ARBA" id="ARBA00022857"/>
    </source>
</evidence>
<proteinExistence type="inferred from homology"/>
<dbReference type="AlphaFoldDB" id="A0A4U0V908"/>
<comment type="caution">
    <text evidence="4">The sequence shown here is derived from an EMBL/GenBank/DDBJ whole genome shotgun (WGS) entry which is preliminary data.</text>
</comment>
<sequence length="304" mass="31608">MGDRDSLVSREIPFMKLSDGSPSSLTGPPQPLPAPYYTMADGRAVARFAVEGNVVISGGAGTLGMSAARALLEHGASGCCLWDLESTLRSSQAEMLSLAKDFPKARVFGVAVDVTDSTAVAEGVQSVVQTLGSIEHLFCFAGIVGVVLAMEMTDVQWRKTLDVNTTGAFICAQAAAKQMAKQGKGGCSITLTASISAHRVNYPQPQVAYNVSKAAVVALKSSLAAEWAAHGIRVNSISPGYMDTILNAGEGSIQLARESWATRNPMGRMGAVGELDGVCVLLASRAGSYINGADMVIDGGTTVF</sequence>
<dbReference type="PROSITE" id="PS00061">
    <property type="entry name" value="ADH_SHORT"/>
    <property type="match status" value="1"/>
</dbReference>
<dbReference type="Pfam" id="PF13561">
    <property type="entry name" value="adh_short_C2"/>
    <property type="match status" value="1"/>
</dbReference>
<dbReference type="InterPro" id="IPR002347">
    <property type="entry name" value="SDR_fam"/>
</dbReference>
<dbReference type="OrthoDB" id="47007at2759"/>